<protein>
    <submittedName>
        <fullName evidence="3">Uncharacterized protein</fullName>
    </submittedName>
</protein>
<evidence type="ECO:0000313" key="2">
    <source>
        <dbReference type="EMBL" id="CAF1122729.1"/>
    </source>
</evidence>
<dbReference type="Proteomes" id="UP000663844">
    <property type="component" value="Unassembled WGS sequence"/>
</dbReference>
<name>A0A818LZH2_9BILA</name>
<feature type="chain" id="PRO_5035691674" evidence="1">
    <location>
        <begin position="21"/>
        <end position="241"/>
    </location>
</feature>
<evidence type="ECO:0000313" key="3">
    <source>
        <dbReference type="EMBL" id="CAF3581717.1"/>
    </source>
</evidence>
<sequence length="241" mass="27169">MKIIINIFLYNIIVINLINSYPDQQCYICEKSGCMHPGKSDIKSCSDSINDDGQENSGKVFVNGAFNGTDSKYIYDTLASELREFGTNDAKIPNTSMPLWDSLTRWVCYVSKDKHRGCLVMGKGLCEEKKSWLGQFPNVGDKINNIIKKAKETIGNMFTDPATSTKLNDTQKMNISNWFAENYMKQLISNENAPKYQLDSCCEGNACNSFDFTANKPTAVLIFLFLLILKSANNYMISIIY</sequence>
<evidence type="ECO:0000256" key="1">
    <source>
        <dbReference type="SAM" id="SignalP"/>
    </source>
</evidence>
<keyword evidence="1" id="KW-0732">Signal</keyword>
<comment type="caution">
    <text evidence="3">The sequence shown here is derived from an EMBL/GenBank/DDBJ whole genome shotgun (WGS) entry which is preliminary data.</text>
</comment>
<dbReference type="EMBL" id="CAJNOG010000257">
    <property type="protein sequence ID" value="CAF1122729.1"/>
    <property type="molecule type" value="Genomic_DNA"/>
</dbReference>
<evidence type="ECO:0000313" key="4">
    <source>
        <dbReference type="Proteomes" id="UP000663844"/>
    </source>
</evidence>
<reference evidence="3" key="1">
    <citation type="submission" date="2021-02" db="EMBL/GenBank/DDBJ databases">
        <authorList>
            <person name="Nowell W R."/>
        </authorList>
    </citation>
    <scope>NUCLEOTIDE SEQUENCE</scope>
</reference>
<organism evidence="3 4">
    <name type="scientific">Adineta steineri</name>
    <dbReference type="NCBI Taxonomy" id="433720"/>
    <lineage>
        <taxon>Eukaryota</taxon>
        <taxon>Metazoa</taxon>
        <taxon>Spiralia</taxon>
        <taxon>Gnathifera</taxon>
        <taxon>Rotifera</taxon>
        <taxon>Eurotatoria</taxon>
        <taxon>Bdelloidea</taxon>
        <taxon>Adinetida</taxon>
        <taxon>Adinetidae</taxon>
        <taxon>Adineta</taxon>
    </lineage>
</organism>
<gene>
    <name evidence="2" type="ORF">JYZ213_LOCUS22572</name>
    <name evidence="3" type="ORF">OXD698_LOCUS5440</name>
</gene>
<proteinExistence type="predicted"/>
<accession>A0A818LZH2</accession>
<dbReference type="Proteomes" id="UP000663845">
    <property type="component" value="Unassembled WGS sequence"/>
</dbReference>
<feature type="signal peptide" evidence="1">
    <location>
        <begin position="1"/>
        <end position="20"/>
    </location>
</feature>
<dbReference type="EMBL" id="CAJOAZ010000221">
    <property type="protein sequence ID" value="CAF3581717.1"/>
    <property type="molecule type" value="Genomic_DNA"/>
</dbReference>
<dbReference type="AlphaFoldDB" id="A0A818LZH2"/>